<dbReference type="PANTHER" id="PTHR23033">
    <property type="entry name" value="BETA1,3-GALACTOSYLTRANSFERASE"/>
    <property type="match status" value="1"/>
</dbReference>
<accession>A0A9P9WR67</accession>
<feature type="region of interest" description="Disordered" evidence="7">
    <location>
        <begin position="387"/>
        <end position="413"/>
    </location>
</feature>
<sequence>MLASPHSRRLRLFGGFTVLAIIATYIHIRPSWRQTTYEYAADLSSSVSNYFGREQMYNNTLYQQGTEGTVVQYHNFSNPCANFPDTDGVLLVMKTGATEAFDKVPTHLLTSLQCLPDFLIFSDMEQQIGKYHIYDVLAGVEEKAKAHNDDFDLYRDQKDCPVSQKTCLDAREEGHRAWNLDKYKFLPMMEQTWRMRPGRDWYIFAEADTYVFWANVVYWLRTQSGLNPKERVYLGSRSFIGGTPFAHGGSGYILSGTLLRHLIDHHPGIVQQYNIKGAHECCGDLMLAQALEEYENVKIRQAWPMFNGEKPSTLPYGPGHWCEPILTMHHMNAEEISNVWQFEQTRKTDRTLLIKDLYETLIAPNMQVKRQDWDNLSDDVCYINPDPAAQARADDHRKRRQKKESDMTDTEKVAWKSPENCARVCEEEDVPDEEDLIWGGSRQKIVPREPNSGEPSPALALDTEKAEDSDASDAAMREQWHRAMNEKKKSRTCFQYTWHDEQCCTAKSFKLGAPKAKSGNDKSRWVSGWDLKGINDWIDAMGECTQVAWKKLEA</sequence>
<organism evidence="9 10">
    <name type="scientific">Neoarthrinium moseri</name>
    <dbReference type="NCBI Taxonomy" id="1658444"/>
    <lineage>
        <taxon>Eukaryota</taxon>
        <taxon>Fungi</taxon>
        <taxon>Dikarya</taxon>
        <taxon>Ascomycota</taxon>
        <taxon>Pezizomycotina</taxon>
        <taxon>Sordariomycetes</taxon>
        <taxon>Xylariomycetidae</taxon>
        <taxon>Amphisphaeriales</taxon>
        <taxon>Apiosporaceae</taxon>
        <taxon>Neoarthrinium</taxon>
    </lineage>
</organism>
<evidence type="ECO:0000256" key="3">
    <source>
        <dbReference type="ARBA" id="ARBA00022692"/>
    </source>
</evidence>
<evidence type="ECO:0000256" key="6">
    <source>
        <dbReference type="ARBA" id="ARBA00023136"/>
    </source>
</evidence>
<name>A0A9P9WR67_9PEZI</name>
<gene>
    <name evidence="9" type="ORF">JX265_004469</name>
</gene>
<comment type="subcellular location">
    <subcellularLocation>
        <location evidence="1">Membrane</location>
        <topology evidence="1">Single-pass type II membrane protein</topology>
    </subcellularLocation>
</comment>
<feature type="region of interest" description="Disordered" evidence="7">
    <location>
        <begin position="442"/>
        <end position="470"/>
    </location>
</feature>
<evidence type="ECO:0000256" key="1">
    <source>
        <dbReference type="ARBA" id="ARBA00004606"/>
    </source>
</evidence>
<proteinExistence type="inferred from homology"/>
<evidence type="ECO:0008006" key="11">
    <source>
        <dbReference type="Google" id="ProtNLM"/>
    </source>
</evidence>
<keyword evidence="5 8" id="KW-1133">Transmembrane helix</keyword>
<evidence type="ECO:0000256" key="8">
    <source>
        <dbReference type="SAM" id="Phobius"/>
    </source>
</evidence>
<evidence type="ECO:0000313" key="10">
    <source>
        <dbReference type="Proteomes" id="UP000829685"/>
    </source>
</evidence>
<keyword evidence="3 8" id="KW-0812">Transmembrane</keyword>
<comment type="similarity">
    <text evidence="2">Belongs to the glycosyltransferase 31 family. Beta3-Gal-T subfamily.</text>
</comment>
<dbReference type="PANTHER" id="PTHR23033:SF40">
    <property type="entry name" value="APPLE DOMAIN-CONTAINING PROTEIN"/>
    <property type="match status" value="1"/>
</dbReference>
<dbReference type="AlphaFoldDB" id="A0A9P9WR67"/>
<protein>
    <recommendedName>
        <fullName evidence="11">Glycosyltransferase family 31 protein</fullName>
    </recommendedName>
</protein>
<dbReference type="Proteomes" id="UP000829685">
    <property type="component" value="Unassembled WGS sequence"/>
</dbReference>
<feature type="transmembrane region" description="Helical" evidence="8">
    <location>
        <begin position="12"/>
        <end position="28"/>
    </location>
</feature>
<keyword evidence="10" id="KW-1185">Reference proteome</keyword>
<evidence type="ECO:0000256" key="5">
    <source>
        <dbReference type="ARBA" id="ARBA00022989"/>
    </source>
</evidence>
<evidence type="ECO:0000256" key="4">
    <source>
        <dbReference type="ARBA" id="ARBA00022968"/>
    </source>
</evidence>
<keyword evidence="4" id="KW-0735">Signal-anchor</keyword>
<feature type="compositionally biased region" description="Basic and acidic residues" evidence="7">
    <location>
        <begin position="403"/>
        <end position="413"/>
    </location>
</feature>
<evidence type="ECO:0000256" key="7">
    <source>
        <dbReference type="SAM" id="MobiDB-lite"/>
    </source>
</evidence>
<dbReference type="FunFam" id="3.90.550.50:FF:000039">
    <property type="entry name" value="WGS project CABT00000000 data, contig 2.9"/>
    <property type="match status" value="1"/>
</dbReference>
<dbReference type="EMBL" id="JAFIMR010000008">
    <property type="protein sequence ID" value="KAI1875411.1"/>
    <property type="molecule type" value="Genomic_DNA"/>
</dbReference>
<evidence type="ECO:0000256" key="2">
    <source>
        <dbReference type="ARBA" id="ARBA00006462"/>
    </source>
</evidence>
<dbReference type="Gene3D" id="3.90.550.50">
    <property type="match status" value="1"/>
</dbReference>
<reference evidence="9" key="1">
    <citation type="submission" date="2021-03" db="EMBL/GenBank/DDBJ databases">
        <title>Revisited historic fungal species revealed as producer of novel bioactive compounds through whole genome sequencing and comparative genomics.</title>
        <authorList>
            <person name="Vignolle G.A."/>
            <person name="Hochenegger N."/>
            <person name="Mach R.L."/>
            <person name="Mach-Aigner A.R."/>
            <person name="Javad Rahimi M."/>
            <person name="Salim K.A."/>
            <person name="Chan C.M."/>
            <person name="Lim L.B.L."/>
            <person name="Cai F."/>
            <person name="Druzhinina I.S."/>
            <person name="U'Ren J.M."/>
            <person name="Derntl C."/>
        </authorList>
    </citation>
    <scope>NUCLEOTIDE SEQUENCE</scope>
    <source>
        <strain evidence="9">TUCIM 5799</strain>
    </source>
</reference>
<keyword evidence="6 8" id="KW-0472">Membrane</keyword>
<dbReference type="GO" id="GO:0016020">
    <property type="term" value="C:membrane"/>
    <property type="evidence" value="ECO:0007669"/>
    <property type="project" value="UniProtKB-SubCell"/>
</dbReference>
<dbReference type="InterPro" id="IPR026050">
    <property type="entry name" value="C1GALT1/C1GALT1_chp1"/>
</dbReference>
<evidence type="ECO:0000313" key="9">
    <source>
        <dbReference type="EMBL" id="KAI1875411.1"/>
    </source>
</evidence>
<comment type="caution">
    <text evidence="9">The sequence shown here is derived from an EMBL/GenBank/DDBJ whole genome shotgun (WGS) entry which is preliminary data.</text>
</comment>